<sequence length="117" mass="12957">MASNWPLTAVDLRNALQYGPTQEDTEDLEFYAAVASEEVDKSTGRHVDPERHEIDGRVPLAFILAGKKLAKHLWQQDRKGQNARPTPGEDDAPQGFAWPHAVVSLLEPYPPRPGFGA</sequence>
<dbReference type="EMBL" id="JAGTTN010000001">
    <property type="protein sequence ID" value="MCC2030618.1"/>
    <property type="molecule type" value="Genomic_DNA"/>
</dbReference>
<gene>
    <name evidence="2" type="ORF">KEC57_00295</name>
</gene>
<dbReference type="Proteomes" id="UP001139354">
    <property type="component" value="Unassembled WGS sequence"/>
</dbReference>
<dbReference type="RefSeq" id="WP_229382528.1">
    <property type="nucleotide sequence ID" value="NZ_JAGTTN010000001.1"/>
</dbReference>
<name>A0A9X1LRU7_9MICO</name>
<keyword evidence="3" id="KW-1185">Reference proteome</keyword>
<reference evidence="2" key="1">
    <citation type="submission" date="2021-04" db="EMBL/GenBank/DDBJ databases">
        <title>Microbacterium tenobrionis sp. nov. and Microbacterium allomyrinae sp. nov., isolated from larvae of Tenobrio molitor and Allomyrina dichotoma, respectively.</title>
        <authorList>
            <person name="Lee S.D."/>
        </authorList>
    </citation>
    <scope>NUCLEOTIDE SEQUENCE</scope>
    <source>
        <strain evidence="2">BWT-G7</strain>
    </source>
</reference>
<evidence type="ECO:0000256" key="1">
    <source>
        <dbReference type="SAM" id="MobiDB-lite"/>
    </source>
</evidence>
<feature type="region of interest" description="Disordered" evidence="1">
    <location>
        <begin position="74"/>
        <end position="97"/>
    </location>
</feature>
<evidence type="ECO:0000313" key="3">
    <source>
        <dbReference type="Proteomes" id="UP001139354"/>
    </source>
</evidence>
<comment type="caution">
    <text evidence="2">The sequence shown here is derived from an EMBL/GenBank/DDBJ whole genome shotgun (WGS) entry which is preliminary data.</text>
</comment>
<protein>
    <submittedName>
        <fullName evidence="2">Phage gp6-like head-tail connector protein</fullName>
    </submittedName>
</protein>
<accession>A0A9X1LRU7</accession>
<dbReference type="AlphaFoldDB" id="A0A9X1LRU7"/>
<organism evidence="2 3">
    <name type="scientific">Microbacterium allomyrinae</name>
    <dbReference type="NCBI Taxonomy" id="2830666"/>
    <lineage>
        <taxon>Bacteria</taxon>
        <taxon>Bacillati</taxon>
        <taxon>Actinomycetota</taxon>
        <taxon>Actinomycetes</taxon>
        <taxon>Micrococcales</taxon>
        <taxon>Microbacteriaceae</taxon>
        <taxon>Microbacterium</taxon>
    </lineage>
</organism>
<evidence type="ECO:0000313" key="2">
    <source>
        <dbReference type="EMBL" id="MCC2030618.1"/>
    </source>
</evidence>
<proteinExistence type="predicted"/>